<organism evidence="1 2">
    <name type="scientific">Actinidia rufa</name>
    <dbReference type="NCBI Taxonomy" id="165716"/>
    <lineage>
        <taxon>Eukaryota</taxon>
        <taxon>Viridiplantae</taxon>
        <taxon>Streptophyta</taxon>
        <taxon>Embryophyta</taxon>
        <taxon>Tracheophyta</taxon>
        <taxon>Spermatophyta</taxon>
        <taxon>Magnoliopsida</taxon>
        <taxon>eudicotyledons</taxon>
        <taxon>Gunneridae</taxon>
        <taxon>Pentapetalae</taxon>
        <taxon>asterids</taxon>
        <taxon>Ericales</taxon>
        <taxon>Actinidiaceae</taxon>
        <taxon>Actinidia</taxon>
    </lineage>
</organism>
<evidence type="ECO:0000313" key="2">
    <source>
        <dbReference type="Proteomes" id="UP000585474"/>
    </source>
</evidence>
<dbReference type="AlphaFoldDB" id="A0A7J0DB34"/>
<keyword evidence="2" id="KW-1185">Reference proteome</keyword>
<protein>
    <submittedName>
        <fullName evidence="1">Uncharacterized protein</fullName>
    </submittedName>
</protein>
<dbReference type="Proteomes" id="UP000585474">
    <property type="component" value="Unassembled WGS sequence"/>
</dbReference>
<gene>
    <name evidence="1" type="ORF">Acr_00g0012220</name>
</gene>
<comment type="caution">
    <text evidence="1">The sequence shown here is derived from an EMBL/GenBank/DDBJ whole genome shotgun (WGS) entry which is preliminary data.</text>
</comment>
<sequence length="89" mass="10119">MERYLGDIGDIIGEIAIWRVKYSTSPKGEEETALWLWASSYEYSDGTLMVALLASSVEMTWRGSMDSFYLGQEGSEMSNLWRDQGRPVL</sequence>
<proteinExistence type="predicted"/>
<accession>A0A7J0DB34</accession>
<evidence type="ECO:0000313" key="1">
    <source>
        <dbReference type="EMBL" id="GFS30493.1"/>
    </source>
</evidence>
<name>A0A7J0DB34_9ERIC</name>
<reference evidence="2" key="1">
    <citation type="submission" date="2019-07" db="EMBL/GenBank/DDBJ databases">
        <title>De Novo Assembly of kiwifruit Actinidia rufa.</title>
        <authorList>
            <person name="Sugita-Konishi S."/>
            <person name="Sato K."/>
            <person name="Mori E."/>
            <person name="Abe Y."/>
            <person name="Kisaki G."/>
            <person name="Hamano K."/>
            <person name="Suezawa K."/>
            <person name="Otani M."/>
            <person name="Fukuda T."/>
            <person name="Manabe T."/>
            <person name="Gomi K."/>
            <person name="Tabuchi M."/>
            <person name="Akimitsu K."/>
            <person name="Kataoka I."/>
        </authorList>
    </citation>
    <scope>NUCLEOTIDE SEQUENCE [LARGE SCALE GENOMIC DNA]</scope>
    <source>
        <strain evidence="2">cv. Fuchu</strain>
    </source>
</reference>
<dbReference type="EMBL" id="BJWL01000124">
    <property type="protein sequence ID" value="GFS30493.1"/>
    <property type="molecule type" value="Genomic_DNA"/>
</dbReference>